<gene>
    <name evidence="11" type="ORF">EIO64_08585</name>
</gene>
<comment type="subcellular location">
    <subcellularLocation>
        <location evidence="1">Cell inner membrane</location>
        <topology evidence="1">Multi-pass membrane protein</topology>
    </subcellularLocation>
</comment>
<evidence type="ECO:0000256" key="8">
    <source>
        <dbReference type="ARBA" id="ARBA00038436"/>
    </source>
</evidence>
<comment type="similarity">
    <text evidence="8">Belongs to the TRAP transporter small permease family.</text>
</comment>
<keyword evidence="5 9" id="KW-0812">Transmembrane</keyword>
<feature type="transmembrane region" description="Helical" evidence="9">
    <location>
        <begin position="59"/>
        <end position="76"/>
    </location>
</feature>
<evidence type="ECO:0000256" key="7">
    <source>
        <dbReference type="ARBA" id="ARBA00023136"/>
    </source>
</evidence>
<evidence type="ECO:0000256" key="1">
    <source>
        <dbReference type="ARBA" id="ARBA00004429"/>
    </source>
</evidence>
<evidence type="ECO:0000256" key="2">
    <source>
        <dbReference type="ARBA" id="ARBA00022448"/>
    </source>
</evidence>
<dbReference type="GO" id="GO:0005886">
    <property type="term" value="C:plasma membrane"/>
    <property type="evidence" value="ECO:0007669"/>
    <property type="project" value="UniProtKB-SubCell"/>
</dbReference>
<evidence type="ECO:0000256" key="6">
    <source>
        <dbReference type="ARBA" id="ARBA00022989"/>
    </source>
</evidence>
<dbReference type="EMBL" id="CP034413">
    <property type="protein sequence ID" value="QCI59276.1"/>
    <property type="molecule type" value="Genomic_DNA"/>
</dbReference>
<feature type="domain" description="Tripartite ATP-independent periplasmic transporters DctQ component" evidence="10">
    <location>
        <begin position="36"/>
        <end position="164"/>
    </location>
</feature>
<organism evidence="11 12">
    <name type="scientific">Dysosmobacter welbionis</name>
    <dbReference type="NCBI Taxonomy" id="2093857"/>
    <lineage>
        <taxon>Bacteria</taxon>
        <taxon>Bacillati</taxon>
        <taxon>Bacillota</taxon>
        <taxon>Clostridia</taxon>
        <taxon>Eubacteriales</taxon>
        <taxon>Oscillospiraceae</taxon>
        <taxon>Dysosmobacter</taxon>
    </lineage>
</organism>
<keyword evidence="7 9" id="KW-0472">Membrane</keyword>
<evidence type="ECO:0000256" key="3">
    <source>
        <dbReference type="ARBA" id="ARBA00022475"/>
    </source>
</evidence>
<keyword evidence="4" id="KW-0997">Cell inner membrane</keyword>
<evidence type="ECO:0000259" key="10">
    <source>
        <dbReference type="Pfam" id="PF04290"/>
    </source>
</evidence>
<keyword evidence="3" id="KW-1003">Cell membrane</keyword>
<feature type="transmembrane region" description="Helical" evidence="9">
    <location>
        <begin position="96"/>
        <end position="120"/>
    </location>
</feature>
<dbReference type="PANTHER" id="PTHR35011">
    <property type="entry name" value="2,3-DIKETO-L-GULONATE TRAP TRANSPORTER SMALL PERMEASE PROTEIN YIAM"/>
    <property type="match status" value="1"/>
</dbReference>
<feature type="transmembrane region" description="Helical" evidence="9">
    <location>
        <begin position="26"/>
        <end position="47"/>
    </location>
</feature>
<keyword evidence="12" id="KW-1185">Reference proteome</keyword>
<evidence type="ECO:0000256" key="9">
    <source>
        <dbReference type="SAM" id="Phobius"/>
    </source>
</evidence>
<dbReference type="InterPro" id="IPR007387">
    <property type="entry name" value="TRAP_DctQ"/>
</dbReference>
<dbReference type="Pfam" id="PF04290">
    <property type="entry name" value="DctQ"/>
    <property type="match status" value="1"/>
</dbReference>
<evidence type="ECO:0000313" key="12">
    <source>
        <dbReference type="Proteomes" id="UP000298642"/>
    </source>
</evidence>
<evidence type="ECO:0000313" key="11">
    <source>
        <dbReference type="EMBL" id="QCI59276.1"/>
    </source>
</evidence>
<dbReference type="InterPro" id="IPR055348">
    <property type="entry name" value="DctQ"/>
</dbReference>
<dbReference type="Proteomes" id="UP000298642">
    <property type="component" value="Chromosome"/>
</dbReference>
<proteinExistence type="inferred from homology"/>
<dbReference type="AlphaFoldDB" id="A0A4D7ATJ2"/>
<feature type="transmembrane region" description="Helical" evidence="9">
    <location>
        <begin position="132"/>
        <end position="160"/>
    </location>
</feature>
<protein>
    <submittedName>
        <fullName evidence="11">TRAP transporter small permease</fullName>
    </submittedName>
</protein>
<evidence type="ECO:0000256" key="5">
    <source>
        <dbReference type="ARBA" id="ARBA00022692"/>
    </source>
</evidence>
<accession>A0A4D7ATJ2</accession>
<dbReference type="RefSeq" id="WP_119311725.1">
    <property type="nucleotide sequence ID" value="NZ_CP034413.3"/>
</dbReference>
<keyword evidence="2" id="KW-0813">Transport</keyword>
<name>A0A4D7ATJ2_9FIRM</name>
<dbReference type="GeneID" id="89523063"/>
<reference evidence="12" key="1">
    <citation type="submission" date="2018-12" db="EMBL/GenBank/DDBJ databases">
        <title>Dusodibacter welbiota gen. nov., sp. nov., isolated from human faeces and emended description of the Oscillibacter genus.</title>
        <authorList>
            <person name="Le Roy T."/>
            <person name="Van der Smissen P."/>
            <person name="Delzenne N."/>
            <person name="Muccioli G."/>
            <person name="Collet J.F."/>
            <person name="Cani P.D."/>
        </authorList>
    </citation>
    <scope>NUCLEOTIDE SEQUENCE [LARGE SCALE GENOMIC DNA]</scope>
    <source>
        <strain evidence="12">J115</strain>
    </source>
</reference>
<keyword evidence="6 9" id="KW-1133">Transmembrane helix</keyword>
<evidence type="ECO:0000256" key="4">
    <source>
        <dbReference type="ARBA" id="ARBA00022519"/>
    </source>
</evidence>
<sequence length="179" mass="20355">MEKLDAFTRYLGNCGLFHFFDAIQKWVLVFTGIIVFVLTIATVFLRYVLTMNVLGLDEIILLVIFWQYFIGAAQGSREDSQIKADMVSTVVKNKTVVAWCHLLARIIECGVIGVCIKWSIDYILKDMSVMPYTVVLSIPLVLSHAVMLVGFALMLLYHIYWLLTELVNVGTLKKEEQQA</sequence>
<dbReference type="KEGG" id="obj:EIO64_08585"/>